<gene>
    <name evidence="1" type="ORF">PRVXH_000951</name>
</gene>
<reference evidence="1" key="1">
    <citation type="journal article" date="2018" name="Antonie Van Leeuwenhoek">
        <title>Proteinivorax hydrogeniformans sp. nov., an anaerobic, haloalkaliphilic bacterium fermenting proteinaceous compounds with high hydrogen production.</title>
        <authorList>
            <person name="Boltyanskaya Y."/>
            <person name="Detkova E."/>
            <person name="Pimenov N."/>
            <person name="Kevbrin V."/>
        </authorList>
    </citation>
    <scope>NUCLEOTIDE SEQUENCE</scope>
    <source>
        <strain evidence="1">Z-710</strain>
    </source>
</reference>
<sequence length="118" mass="13882">MKEVKVKELEKFMREYEGDDYKQKIFQGLIRTRSISGIKGLINSMLKEKDYSELGTKEVENVINVFRKELDKQRQAKDNATSDEMKKLTALTKENNTEIFNLKKEISELKELLAMFIK</sequence>
<name>A0AAU8HW77_9FIRM</name>
<dbReference type="RefSeq" id="WP_353894169.1">
    <property type="nucleotide sequence ID" value="NZ_CP159485.1"/>
</dbReference>
<proteinExistence type="predicted"/>
<protein>
    <submittedName>
        <fullName evidence="1">Uncharacterized protein</fullName>
    </submittedName>
</protein>
<accession>A0AAU8HW77</accession>
<reference evidence="1" key="2">
    <citation type="submission" date="2024-06" db="EMBL/GenBank/DDBJ databases">
        <authorList>
            <person name="Petrova K.O."/>
            <person name="Toshchakov S.V."/>
            <person name="Boltjanskaja Y.V."/>
            <person name="Kevbrin V.V."/>
        </authorList>
    </citation>
    <scope>NUCLEOTIDE SEQUENCE</scope>
    <source>
        <strain evidence="1">Z-710</strain>
    </source>
</reference>
<dbReference type="AlphaFoldDB" id="A0AAU8HW77"/>
<organism evidence="1">
    <name type="scientific">Proteinivorax hydrogeniformans</name>
    <dbReference type="NCBI Taxonomy" id="1826727"/>
    <lineage>
        <taxon>Bacteria</taxon>
        <taxon>Bacillati</taxon>
        <taxon>Bacillota</taxon>
        <taxon>Clostridia</taxon>
        <taxon>Eubacteriales</taxon>
        <taxon>Proteinivoracaceae</taxon>
        <taxon>Proteinivorax</taxon>
    </lineage>
</organism>
<dbReference type="EMBL" id="CP159485">
    <property type="protein sequence ID" value="XCI29621.1"/>
    <property type="molecule type" value="Genomic_DNA"/>
</dbReference>
<evidence type="ECO:0000313" key="1">
    <source>
        <dbReference type="EMBL" id="XCI29621.1"/>
    </source>
</evidence>